<dbReference type="EMBL" id="JACATI010000003">
    <property type="protein sequence ID" value="NWJ20099.1"/>
    <property type="molecule type" value="Genomic_DNA"/>
</dbReference>
<proteinExistence type="predicted"/>
<evidence type="ECO:0000313" key="4">
    <source>
        <dbReference type="EMBL" id="NWJ57010.1"/>
    </source>
</evidence>
<evidence type="ECO:0000313" key="10">
    <source>
        <dbReference type="Proteomes" id="UP000549797"/>
    </source>
</evidence>
<evidence type="ECO:0000313" key="9">
    <source>
        <dbReference type="Proteomes" id="UP000547822"/>
    </source>
</evidence>
<dbReference type="Proteomes" id="UP000563820">
    <property type="component" value="Unassembled WGS sequence"/>
</dbReference>
<dbReference type="Proteomes" id="UP000549797">
    <property type="component" value="Unassembled WGS sequence"/>
</dbReference>
<evidence type="ECO:0000313" key="3">
    <source>
        <dbReference type="EMBL" id="NWJ29048.1"/>
    </source>
</evidence>
<evidence type="ECO:0000313" key="2">
    <source>
        <dbReference type="EMBL" id="NWJ20099.1"/>
    </source>
</evidence>
<organism evidence="6 9">
    <name type="scientific">Marine Group I thaumarchaeote</name>
    <dbReference type="NCBI Taxonomy" id="2511932"/>
    <lineage>
        <taxon>Archaea</taxon>
        <taxon>Nitrososphaerota</taxon>
        <taxon>Marine Group I</taxon>
    </lineage>
</organism>
<keyword evidence="1" id="KW-0812">Transmembrane</keyword>
<evidence type="ECO:0000313" key="5">
    <source>
        <dbReference type="EMBL" id="NWJ83626.1"/>
    </source>
</evidence>
<evidence type="ECO:0000256" key="1">
    <source>
        <dbReference type="SAM" id="Phobius"/>
    </source>
</evidence>
<dbReference type="Proteomes" id="UP000547822">
    <property type="component" value="Unassembled WGS sequence"/>
</dbReference>
<accession>A0A7K4NJ40</accession>
<reference evidence="8 9" key="1">
    <citation type="journal article" date="2019" name="Environ. Microbiol.">
        <title>Genomics insights into ecotype formation of ammonia-oxidizing archaea in the deep ocean.</title>
        <authorList>
            <person name="Wang Y."/>
            <person name="Huang J.M."/>
            <person name="Cui G.J."/>
            <person name="Nunoura T."/>
            <person name="Takaki Y."/>
            <person name="Li W.L."/>
            <person name="Li J."/>
            <person name="Gao Z.M."/>
            <person name="Takai K."/>
            <person name="Zhang A.Q."/>
            <person name="Stepanauskas R."/>
        </authorList>
    </citation>
    <scope>NUCLEOTIDE SEQUENCE [LARGE SCALE GENOMIC DNA]</scope>
    <source>
        <strain evidence="7 10">D1a</strain>
        <strain evidence="2 13">L14</strain>
        <strain evidence="4 12">L15a</strain>
        <strain evidence="3 11">T1L11</strain>
        <strain evidence="6 9">T1L9</strain>
        <strain evidence="5 8">T3L1</strain>
    </source>
</reference>
<evidence type="ECO:0000313" key="8">
    <source>
        <dbReference type="Proteomes" id="UP000520052"/>
    </source>
</evidence>
<keyword evidence="1" id="KW-1133">Transmembrane helix</keyword>
<evidence type="ECO:0000313" key="6">
    <source>
        <dbReference type="EMBL" id="NWK01183.1"/>
    </source>
</evidence>
<dbReference type="Proteomes" id="UP000520052">
    <property type="component" value="Unassembled WGS sequence"/>
</dbReference>
<evidence type="ECO:0000313" key="12">
    <source>
        <dbReference type="Proteomes" id="UP000575480"/>
    </source>
</evidence>
<sequence>MNKAIGFGIGIVIIAIAIILISTSPDEPTSDGPMHVNLSDEVIVEFDETKSFEVDLSENLDVGDSP</sequence>
<dbReference type="Proteomes" id="UP000587702">
    <property type="component" value="Unassembled WGS sequence"/>
</dbReference>
<name>A0A7K4NJ40_9ARCH</name>
<evidence type="ECO:0000313" key="13">
    <source>
        <dbReference type="Proteomes" id="UP000587702"/>
    </source>
</evidence>
<dbReference type="EMBL" id="JACATJ010000010">
    <property type="protein sequence ID" value="NWK09375.1"/>
    <property type="molecule type" value="Genomic_DNA"/>
</dbReference>
<feature type="transmembrane region" description="Helical" evidence="1">
    <location>
        <begin position="7"/>
        <end position="24"/>
    </location>
</feature>
<keyword evidence="1" id="KW-0472">Membrane</keyword>
<dbReference type="AlphaFoldDB" id="A0A7K4NJ40"/>
<dbReference type="EMBL" id="JACATH010000003">
    <property type="protein sequence ID" value="NWJ57010.1"/>
    <property type="molecule type" value="Genomic_DNA"/>
</dbReference>
<reference evidence="6" key="2">
    <citation type="submission" date="2020-06" db="EMBL/GenBank/DDBJ databases">
        <authorList>
            <person name="Wang Y."/>
        </authorList>
    </citation>
    <scope>NUCLEOTIDE SEQUENCE</scope>
    <source>
        <strain evidence="7">D1a</strain>
        <strain evidence="2">L14</strain>
        <strain evidence="4">L15a</strain>
        <strain evidence="3">T1L11</strain>
        <strain evidence="6">T1L9</strain>
        <strain evidence="5">T3L1</strain>
    </source>
</reference>
<evidence type="ECO:0000313" key="11">
    <source>
        <dbReference type="Proteomes" id="UP000563820"/>
    </source>
</evidence>
<dbReference type="EMBL" id="JACATD010000005">
    <property type="protein sequence ID" value="NWK01183.1"/>
    <property type="molecule type" value="Genomic_DNA"/>
</dbReference>
<evidence type="ECO:0000313" key="7">
    <source>
        <dbReference type="EMBL" id="NWK09375.1"/>
    </source>
</evidence>
<dbReference type="EMBL" id="JACATE010000011">
    <property type="protein sequence ID" value="NWJ29048.1"/>
    <property type="molecule type" value="Genomic_DNA"/>
</dbReference>
<dbReference type="EMBL" id="JACATC010000003">
    <property type="protein sequence ID" value="NWJ83626.1"/>
    <property type="molecule type" value="Genomic_DNA"/>
</dbReference>
<protein>
    <submittedName>
        <fullName evidence="6">Uncharacterized protein</fullName>
    </submittedName>
</protein>
<gene>
    <name evidence="6" type="ORF">HX840_04680</name>
    <name evidence="3" type="ORF">HX848_06685</name>
    <name evidence="7" type="ORF">HX852_06310</name>
    <name evidence="5" type="ORF">HX854_02675</name>
    <name evidence="4" type="ORF">HX858_04550</name>
    <name evidence="2" type="ORF">HX860_03385</name>
</gene>
<comment type="caution">
    <text evidence="6">The sequence shown here is derived from an EMBL/GenBank/DDBJ whole genome shotgun (WGS) entry which is preliminary data.</text>
</comment>
<dbReference type="Proteomes" id="UP000575480">
    <property type="component" value="Unassembled WGS sequence"/>
</dbReference>